<feature type="compositionally biased region" description="Basic and acidic residues" evidence="9">
    <location>
        <begin position="14"/>
        <end position="28"/>
    </location>
</feature>
<evidence type="ECO:0000313" key="11">
    <source>
        <dbReference type="EMBL" id="KIM27059.1"/>
    </source>
</evidence>
<reference evidence="12" key="2">
    <citation type="submission" date="2015-01" db="EMBL/GenBank/DDBJ databases">
        <title>Evolutionary Origins and Diversification of the Mycorrhizal Mutualists.</title>
        <authorList>
            <consortium name="DOE Joint Genome Institute"/>
            <consortium name="Mycorrhizal Genomics Consortium"/>
            <person name="Kohler A."/>
            <person name="Kuo A."/>
            <person name="Nagy L.G."/>
            <person name="Floudas D."/>
            <person name="Copeland A."/>
            <person name="Barry K.W."/>
            <person name="Cichocki N."/>
            <person name="Veneault-Fourrey C."/>
            <person name="LaButti K."/>
            <person name="Lindquist E.A."/>
            <person name="Lipzen A."/>
            <person name="Lundell T."/>
            <person name="Morin E."/>
            <person name="Murat C."/>
            <person name="Riley R."/>
            <person name="Ohm R."/>
            <person name="Sun H."/>
            <person name="Tunlid A."/>
            <person name="Henrissat B."/>
            <person name="Grigoriev I.V."/>
            <person name="Hibbett D.S."/>
            <person name="Martin F."/>
        </authorList>
    </citation>
    <scope>NUCLEOTIDE SEQUENCE [LARGE SCALE GENOMIC DNA]</scope>
    <source>
        <strain evidence="12">MAFF 305830</strain>
    </source>
</reference>
<name>A0A0C3B4E7_SERVB</name>
<evidence type="ECO:0000313" key="12">
    <source>
        <dbReference type="Proteomes" id="UP000054097"/>
    </source>
</evidence>
<proteinExistence type="inferred from homology"/>
<organism evidence="11 12">
    <name type="scientific">Serendipita vermifera MAFF 305830</name>
    <dbReference type="NCBI Taxonomy" id="933852"/>
    <lineage>
        <taxon>Eukaryota</taxon>
        <taxon>Fungi</taxon>
        <taxon>Dikarya</taxon>
        <taxon>Basidiomycota</taxon>
        <taxon>Agaricomycotina</taxon>
        <taxon>Agaricomycetes</taxon>
        <taxon>Sebacinales</taxon>
        <taxon>Serendipitaceae</taxon>
        <taxon>Serendipita</taxon>
    </lineage>
</organism>
<reference evidence="11 12" key="1">
    <citation type="submission" date="2014-04" db="EMBL/GenBank/DDBJ databases">
        <authorList>
            <consortium name="DOE Joint Genome Institute"/>
            <person name="Kuo A."/>
            <person name="Zuccaro A."/>
            <person name="Kohler A."/>
            <person name="Nagy L.G."/>
            <person name="Floudas D."/>
            <person name="Copeland A."/>
            <person name="Barry K.W."/>
            <person name="Cichocki N."/>
            <person name="Veneault-Fourrey C."/>
            <person name="LaButti K."/>
            <person name="Lindquist E.A."/>
            <person name="Lipzen A."/>
            <person name="Lundell T."/>
            <person name="Morin E."/>
            <person name="Murat C."/>
            <person name="Sun H."/>
            <person name="Tunlid A."/>
            <person name="Henrissat B."/>
            <person name="Grigoriev I.V."/>
            <person name="Hibbett D.S."/>
            <person name="Martin F."/>
            <person name="Nordberg H.P."/>
            <person name="Cantor M.N."/>
            <person name="Hua S.X."/>
        </authorList>
    </citation>
    <scope>NUCLEOTIDE SEQUENCE [LARGE SCALE GENOMIC DNA]</scope>
    <source>
        <strain evidence="11 12">MAFF 305830</strain>
    </source>
</reference>
<comment type="subcellular location">
    <subcellularLocation>
        <location evidence="1">Mitochondrion inner membrane</location>
    </subcellularLocation>
</comment>
<dbReference type="HOGENOM" id="CLU_2591286_0_0_1"/>
<keyword evidence="4" id="KW-0679">Respiratory chain</keyword>
<evidence type="ECO:0000256" key="5">
    <source>
        <dbReference type="ARBA" id="ARBA00022792"/>
    </source>
</evidence>
<dbReference type="Gene3D" id="1.10.287.20">
    <property type="entry name" value="Ubiquinol-cytochrome C reductase hinge domain"/>
    <property type="match status" value="1"/>
</dbReference>
<keyword evidence="3" id="KW-0813">Transport</keyword>
<dbReference type="EMBL" id="KN824301">
    <property type="protein sequence ID" value="KIM27059.1"/>
    <property type="molecule type" value="Genomic_DNA"/>
</dbReference>
<keyword evidence="5" id="KW-0999">Mitochondrion inner membrane</keyword>
<keyword evidence="12" id="KW-1185">Reference proteome</keyword>
<evidence type="ECO:0000256" key="9">
    <source>
        <dbReference type="SAM" id="MobiDB-lite"/>
    </source>
</evidence>
<sequence>MFSELFSALIPQAHAEEQQPAKEEEKPSSENQAEGEGEAKEEAPEEEEEPEDILTIPPLLPSLMHCVDNCAAPKLFSKLK</sequence>
<comment type="similarity">
    <text evidence="2">Belongs to the UQCRH/QCR6 family.</text>
</comment>
<evidence type="ECO:0000256" key="7">
    <source>
        <dbReference type="ARBA" id="ARBA00023128"/>
    </source>
</evidence>
<dbReference type="Pfam" id="PF02320">
    <property type="entry name" value="UCR_hinge"/>
    <property type="match status" value="1"/>
</dbReference>
<dbReference type="InterPro" id="IPR023184">
    <property type="entry name" value="Ubol_cytC_Rdtase_hinge_dom"/>
</dbReference>
<evidence type="ECO:0000256" key="6">
    <source>
        <dbReference type="ARBA" id="ARBA00022982"/>
    </source>
</evidence>
<feature type="compositionally biased region" description="Acidic residues" evidence="9">
    <location>
        <begin position="43"/>
        <end position="52"/>
    </location>
</feature>
<accession>A0A0C3B4E7</accession>
<dbReference type="InterPro" id="IPR036811">
    <property type="entry name" value="Ubol_cytC_Rdtase_hinge_dom_sf"/>
</dbReference>
<protein>
    <recommendedName>
        <fullName evidence="10">Ubiquinol-cytochrome C reductase hinge domain-containing protein</fullName>
    </recommendedName>
</protein>
<dbReference type="AlphaFoldDB" id="A0A0C3B4E7"/>
<keyword evidence="7" id="KW-0496">Mitochondrion</keyword>
<dbReference type="Proteomes" id="UP000054097">
    <property type="component" value="Unassembled WGS sequence"/>
</dbReference>
<evidence type="ECO:0000256" key="8">
    <source>
        <dbReference type="ARBA" id="ARBA00023136"/>
    </source>
</evidence>
<feature type="domain" description="Ubiquinol-cytochrome C reductase hinge" evidence="10">
    <location>
        <begin position="62"/>
        <end position="80"/>
    </location>
</feature>
<evidence type="ECO:0000256" key="2">
    <source>
        <dbReference type="ARBA" id="ARBA00006498"/>
    </source>
</evidence>
<evidence type="ECO:0000256" key="1">
    <source>
        <dbReference type="ARBA" id="ARBA00004273"/>
    </source>
</evidence>
<evidence type="ECO:0000259" key="10">
    <source>
        <dbReference type="Pfam" id="PF02320"/>
    </source>
</evidence>
<dbReference type="GO" id="GO:0005743">
    <property type="term" value="C:mitochondrial inner membrane"/>
    <property type="evidence" value="ECO:0007669"/>
    <property type="project" value="UniProtKB-SubCell"/>
</dbReference>
<feature type="region of interest" description="Disordered" evidence="9">
    <location>
        <begin position="1"/>
        <end position="57"/>
    </location>
</feature>
<gene>
    <name evidence="11" type="ORF">M408DRAFT_24811</name>
</gene>
<evidence type="ECO:0000256" key="4">
    <source>
        <dbReference type="ARBA" id="ARBA00022660"/>
    </source>
</evidence>
<keyword evidence="6" id="KW-0249">Electron transport</keyword>
<keyword evidence="8" id="KW-0472">Membrane</keyword>
<evidence type="ECO:0000256" key="3">
    <source>
        <dbReference type="ARBA" id="ARBA00022448"/>
    </source>
</evidence>